<dbReference type="OrthoDB" id="2333384at2759"/>
<dbReference type="EMBL" id="JAPQKO010000005">
    <property type="protein sequence ID" value="KAJ5162026.1"/>
    <property type="molecule type" value="Genomic_DNA"/>
</dbReference>
<organism evidence="1 2">
    <name type="scientific">Penicillium capsulatum</name>
    <dbReference type="NCBI Taxonomy" id="69766"/>
    <lineage>
        <taxon>Eukaryota</taxon>
        <taxon>Fungi</taxon>
        <taxon>Dikarya</taxon>
        <taxon>Ascomycota</taxon>
        <taxon>Pezizomycotina</taxon>
        <taxon>Eurotiomycetes</taxon>
        <taxon>Eurotiomycetidae</taxon>
        <taxon>Eurotiales</taxon>
        <taxon>Aspergillaceae</taxon>
        <taxon>Penicillium</taxon>
    </lineage>
</organism>
<comment type="caution">
    <text evidence="1">The sequence shown here is derived from an EMBL/GenBank/DDBJ whole genome shotgun (WGS) entry which is preliminary data.</text>
</comment>
<sequence length="395" mass="44948">MSAVTYSDENLKVEPAAPEGWIFAAGDTIIGTVLRRSRLATPRATVRLFFWGKLKVIFHTYNSYGRSNTRCAVDKNIIMPKEGLLFEGLLHVQEGVDPYSWPFQVKIPSAPDYAVKTTSDYLSPFHGALCRGPLPASFVSTRRDCSCFIEYYLQAELCYTHTGGYPERCESTHLITIRRPHTAEFHGFASQGTKFERIMRGYHLLPDSRNDHLSFKQKKREFFGSSKLPQLDYGAEMTAPKTISLNNPSPMPIQIRCFLRSKTSSEIHDFPPEFWLPCKDINHIEIKSLGRRRPGSSHIQKGDLGLQQVLDNMSARDFKLEIPIGEKREPLDIGEVFQLSLYPHGLKSGGNPWNRKPKSDLTLMQPISNIYMHCLLRFQSLCPDRQRYCGGSILL</sequence>
<name>A0A9W9I1Z4_9EURO</name>
<dbReference type="AlphaFoldDB" id="A0A9W9I1Z4"/>
<keyword evidence="2" id="KW-1185">Reference proteome</keyword>
<evidence type="ECO:0000313" key="1">
    <source>
        <dbReference type="EMBL" id="KAJ5162026.1"/>
    </source>
</evidence>
<evidence type="ECO:0000313" key="2">
    <source>
        <dbReference type="Proteomes" id="UP001146351"/>
    </source>
</evidence>
<dbReference type="Gene3D" id="2.60.40.640">
    <property type="match status" value="1"/>
</dbReference>
<gene>
    <name evidence="1" type="ORF">N7492_007418</name>
</gene>
<dbReference type="InterPro" id="IPR014752">
    <property type="entry name" value="Arrestin-like_C"/>
</dbReference>
<reference evidence="1" key="1">
    <citation type="submission" date="2022-11" db="EMBL/GenBank/DDBJ databases">
        <authorList>
            <person name="Petersen C."/>
        </authorList>
    </citation>
    <scope>NUCLEOTIDE SEQUENCE</scope>
    <source>
        <strain evidence="1">IBT 21917</strain>
    </source>
</reference>
<dbReference type="Proteomes" id="UP001146351">
    <property type="component" value="Unassembled WGS sequence"/>
</dbReference>
<proteinExistence type="predicted"/>
<evidence type="ECO:0008006" key="3">
    <source>
        <dbReference type="Google" id="ProtNLM"/>
    </source>
</evidence>
<accession>A0A9W9I1Z4</accession>
<reference evidence="1" key="2">
    <citation type="journal article" date="2023" name="IMA Fungus">
        <title>Comparative genomic study of the Penicillium genus elucidates a diverse pangenome and 15 lateral gene transfer events.</title>
        <authorList>
            <person name="Petersen C."/>
            <person name="Sorensen T."/>
            <person name="Nielsen M.R."/>
            <person name="Sondergaard T.E."/>
            <person name="Sorensen J.L."/>
            <person name="Fitzpatrick D.A."/>
            <person name="Frisvad J.C."/>
            <person name="Nielsen K.L."/>
        </authorList>
    </citation>
    <scope>NUCLEOTIDE SEQUENCE</scope>
    <source>
        <strain evidence="1">IBT 21917</strain>
    </source>
</reference>
<protein>
    <recommendedName>
        <fullName evidence="3">Arrestin-like N-terminal domain-containing protein</fullName>
    </recommendedName>
</protein>